<evidence type="ECO:0000313" key="2">
    <source>
        <dbReference type="Proteomes" id="UP001632038"/>
    </source>
</evidence>
<dbReference type="Proteomes" id="UP001632038">
    <property type="component" value="Unassembled WGS sequence"/>
</dbReference>
<reference evidence="2" key="1">
    <citation type="journal article" date="2024" name="IScience">
        <title>Strigolactones Initiate the Formation of Haustorium-like Structures in Castilleja.</title>
        <authorList>
            <person name="Buerger M."/>
            <person name="Peterson D."/>
            <person name="Chory J."/>
        </authorList>
    </citation>
    <scope>NUCLEOTIDE SEQUENCE [LARGE SCALE GENOMIC DNA]</scope>
</reference>
<dbReference type="EMBL" id="JAVIJP010000092">
    <property type="protein sequence ID" value="KAL3616519.1"/>
    <property type="molecule type" value="Genomic_DNA"/>
</dbReference>
<protein>
    <submittedName>
        <fullName evidence="1">Uncharacterized protein</fullName>
    </submittedName>
</protein>
<accession>A0ABD3BH41</accession>
<organism evidence="1 2">
    <name type="scientific">Castilleja foliolosa</name>
    <dbReference type="NCBI Taxonomy" id="1961234"/>
    <lineage>
        <taxon>Eukaryota</taxon>
        <taxon>Viridiplantae</taxon>
        <taxon>Streptophyta</taxon>
        <taxon>Embryophyta</taxon>
        <taxon>Tracheophyta</taxon>
        <taxon>Spermatophyta</taxon>
        <taxon>Magnoliopsida</taxon>
        <taxon>eudicotyledons</taxon>
        <taxon>Gunneridae</taxon>
        <taxon>Pentapetalae</taxon>
        <taxon>asterids</taxon>
        <taxon>lamiids</taxon>
        <taxon>Lamiales</taxon>
        <taxon>Orobanchaceae</taxon>
        <taxon>Pedicularideae</taxon>
        <taxon>Castillejinae</taxon>
        <taxon>Castilleja</taxon>
    </lineage>
</organism>
<name>A0ABD3BH41_9LAMI</name>
<evidence type="ECO:0000313" key="1">
    <source>
        <dbReference type="EMBL" id="KAL3616519.1"/>
    </source>
</evidence>
<sequence>MVHQNALIRDPSVFSLNHPEGGLAQCIHLPFLILDLASTLPYVPQAISQNPHSRIAQLISKGVPLHPKFYELLNGLRVNGFAPDIAEVLPYKSCNFRVNEEMRISLHLALDATVAPKRSHDASALNSLVNWDGSIEDFPKKSSNSCWDIVVQGDKLYHVFLLSGQISINLLQVTHSISHCQIRGTVDVKRLPTPVITPKFYVPSPQDPADVLLQIFNMRENTFPELRVLILAGEHPFSDGVPINPMESGFSSLIPQEAFENFLNGLNSSSIDSQS</sequence>
<gene>
    <name evidence="1" type="ORF">CASFOL_039909</name>
</gene>
<proteinExistence type="predicted"/>
<keyword evidence="2" id="KW-1185">Reference proteome</keyword>
<dbReference type="AlphaFoldDB" id="A0ABD3BH41"/>
<comment type="caution">
    <text evidence="1">The sequence shown here is derived from an EMBL/GenBank/DDBJ whole genome shotgun (WGS) entry which is preliminary data.</text>
</comment>